<dbReference type="SUPFAM" id="SSF51735">
    <property type="entry name" value="NAD(P)-binding Rossmann-fold domains"/>
    <property type="match status" value="1"/>
</dbReference>
<dbReference type="Gene3D" id="3.40.50.720">
    <property type="entry name" value="NAD(P)-binding Rossmann-like Domain"/>
    <property type="match status" value="1"/>
</dbReference>
<dbReference type="Proteomes" id="UP000178912">
    <property type="component" value="Unassembled WGS sequence"/>
</dbReference>
<dbReference type="EMBL" id="FJUX01000036">
    <property type="protein sequence ID" value="CZS98347.1"/>
    <property type="molecule type" value="Genomic_DNA"/>
</dbReference>
<sequence>MSAEIPTTMRALALARHCNPSAYNCATLPVPKITKPDELLIKVYAASVNPVDVKLAGDMGKLMQKASFPYQMGNDLAGEVVGLGTAVSKFKLGDQVYSRVPEAYRGTIAPYALATVSTTALKPKSLSYTEAASIPLAAQTAYQALLLGDKKVPGGLKGKTVLIPAGLSGTGSFAVQLSKNVFGAGKVITTLSTGKIPLIKKLMGDSAPDQIVDYTKENIVKVVGMESVDFMFDTVKQTMSALPLLKKGGMIVSISTVPNGTGFKEVYKDMPTWMEYILNVMDWFYRSWASWKSVQYEYIKVHGNTEHLEALAKAVDEGKMKPIVGSTAKLSDLEAVKNGCQQIMEGKGGVGKFVIEID</sequence>
<dbReference type="GO" id="GO:0016491">
    <property type="term" value="F:oxidoreductase activity"/>
    <property type="evidence" value="ECO:0007669"/>
    <property type="project" value="InterPro"/>
</dbReference>
<dbReference type="PANTHER" id="PTHR11695">
    <property type="entry name" value="ALCOHOL DEHYDROGENASE RELATED"/>
    <property type="match status" value="1"/>
</dbReference>
<feature type="domain" description="Enoyl reductase (ER)" evidence="1">
    <location>
        <begin position="7"/>
        <end position="355"/>
    </location>
</feature>
<dbReference type="InterPro" id="IPR011032">
    <property type="entry name" value="GroES-like_sf"/>
</dbReference>
<dbReference type="OrthoDB" id="3509362at2759"/>
<dbReference type="Pfam" id="PF13602">
    <property type="entry name" value="ADH_zinc_N_2"/>
    <property type="match status" value="1"/>
</dbReference>
<dbReference type="SUPFAM" id="SSF50129">
    <property type="entry name" value="GroES-like"/>
    <property type="match status" value="1"/>
</dbReference>
<dbReference type="AlphaFoldDB" id="A0A1E1KJX4"/>
<evidence type="ECO:0000313" key="3">
    <source>
        <dbReference type="Proteomes" id="UP000178912"/>
    </source>
</evidence>
<reference evidence="3" key="1">
    <citation type="submission" date="2016-03" db="EMBL/GenBank/DDBJ databases">
        <authorList>
            <person name="Guldener U."/>
        </authorList>
    </citation>
    <scope>NUCLEOTIDE SEQUENCE [LARGE SCALE GENOMIC DNA]</scope>
    <source>
        <strain evidence="3">04CH-RAC-A.6.1</strain>
    </source>
</reference>
<accession>A0A1E1KJX4</accession>
<dbReference type="InterPro" id="IPR020843">
    <property type="entry name" value="ER"/>
</dbReference>
<protein>
    <submittedName>
        <fullName evidence="2">Related to oxidoreductase</fullName>
    </submittedName>
</protein>
<proteinExistence type="predicted"/>
<dbReference type="InterPro" id="IPR013154">
    <property type="entry name" value="ADH-like_N"/>
</dbReference>
<dbReference type="InterPro" id="IPR050700">
    <property type="entry name" value="YIM1/Zinc_Alcohol_DH_Fams"/>
</dbReference>
<dbReference type="PANTHER" id="PTHR11695:SF294">
    <property type="entry name" value="RETICULON-4-INTERACTING PROTEIN 1, MITOCHONDRIAL"/>
    <property type="match status" value="1"/>
</dbReference>
<organism evidence="2 3">
    <name type="scientific">Rhynchosporium agropyri</name>
    <dbReference type="NCBI Taxonomy" id="914238"/>
    <lineage>
        <taxon>Eukaryota</taxon>
        <taxon>Fungi</taxon>
        <taxon>Dikarya</taxon>
        <taxon>Ascomycota</taxon>
        <taxon>Pezizomycotina</taxon>
        <taxon>Leotiomycetes</taxon>
        <taxon>Helotiales</taxon>
        <taxon>Ploettnerulaceae</taxon>
        <taxon>Rhynchosporium</taxon>
    </lineage>
</organism>
<dbReference type="CDD" id="cd05289">
    <property type="entry name" value="MDR_like_2"/>
    <property type="match status" value="1"/>
</dbReference>
<name>A0A1E1KJX4_9HELO</name>
<gene>
    <name evidence="2" type="ORF">RAG0_07123</name>
</gene>
<keyword evidence="3" id="KW-1185">Reference proteome</keyword>
<evidence type="ECO:0000313" key="2">
    <source>
        <dbReference type="EMBL" id="CZS98347.1"/>
    </source>
</evidence>
<evidence type="ECO:0000259" key="1">
    <source>
        <dbReference type="SMART" id="SM00829"/>
    </source>
</evidence>
<dbReference type="Gene3D" id="3.90.180.10">
    <property type="entry name" value="Medium-chain alcohol dehydrogenases, catalytic domain"/>
    <property type="match status" value="1"/>
</dbReference>
<dbReference type="SMART" id="SM00829">
    <property type="entry name" value="PKS_ER"/>
    <property type="match status" value="1"/>
</dbReference>
<dbReference type="Pfam" id="PF08240">
    <property type="entry name" value="ADH_N"/>
    <property type="match status" value="1"/>
</dbReference>
<dbReference type="InterPro" id="IPR036291">
    <property type="entry name" value="NAD(P)-bd_dom_sf"/>
</dbReference>